<accession>A0ABR0AWV1</accession>
<sequence>MITIQLETCAAVFLTIATTVARFKTIALNRSHHFAPRRLKSIHVPSHARFSKRTRECVRIKTASENHLRDERMWEERDPLGSRRQTERLPSSSIPKQTLAVAAHFQRRIEPFAITLSGSSLVKGRRTCAASGEIAAQHKRLISSLLVLHKSLGSV</sequence>
<dbReference type="EMBL" id="JAOYFB010000039">
    <property type="protein sequence ID" value="KAK4029519.1"/>
    <property type="molecule type" value="Genomic_DNA"/>
</dbReference>
<organism evidence="2 3">
    <name type="scientific">Daphnia magna</name>
    <dbReference type="NCBI Taxonomy" id="35525"/>
    <lineage>
        <taxon>Eukaryota</taxon>
        <taxon>Metazoa</taxon>
        <taxon>Ecdysozoa</taxon>
        <taxon>Arthropoda</taxon>
        <taxon>Crustacea</taxon>
        <taxon>Branchiopoda</taxon>
        <taxon>Diplostraca</taxon>
        <taxon>Cladocera</taxon>
        <taxon>Anomopoda</taxon>
        <taxon>Daphniidae</taxon>
        <taxon>Daphnia</taxon>
    </lineage>
</organism>
<gene>
    <name evidence="2" type="ORF">OUZ56_022501</name>
</gene>
<evidence type="ECO:0000313" key="2">
    <source>
        <dbReference type="EMBL" id="KAK4029519.1"/>
    </source>
</evidence>
<evidence type="ECO:0000256" key="1">
    <source>
        <dbReference type="SAM" id="MobiDB-lite"/>
    </source>
</evidence>
<protein>
    <recommendedName>
        <fullName evidence="4">Secreted protein</fullName>
    </recommendedName>
</protein>
<evidence type="ECO:0000313" key="3">
    <source>
        <dbReference type="Proteomes" id="UP001234178"/>
    </source>
</evidence>
<reference evidence="2 3" key="1">
    <citation type="journal article" date="2023" name="Nucleic Acids Res.">
        <title>The hologenome of Daphnia magna reveals possible DNA methylation and microbiome-mediated evolution of the host genome.</title>
        <authorList>
            <person name="Chaturvedi A."/>
            <person name="Li X."/>
            <person name="Dhandapani V."/>
            <person name="Marshall H."/>
            <person name="Kissane S."/>
            <person name="Cuenca-Cambronero M."/>
            <person name="Asole G."/>
            <person name="Calvet F."/>
            <person name="Ruiz-Romero M."/>
            <person name="Marangio P."/>
            <person name="Guigo R."/>
            <person name="Rago D."/>
            <person name="Mirbahai L."/>
            <person name="Eastwood N."/>
            <person name="Colbourne J.K."/>
            <person name="Zhou J."/>
            <person name="Mallon E."/>
            <person name="Orsini L."/>
        </authorList>
    </citation>
    <scope>NUCLEOTIDE SEQUENCE [LARGE SCALE GENOMIC DNA]</scope>
    <source>
        <strain evidence="2">LRV0_1</strain>
    </source>
</reference>
<proteinExistence type="predicted"/>
<keyword evidence="3" id="KW-1185">Reference proteome</keyword>
<name>A0ABR0AWV1_9CRUS</name>
<dbReference type="Proteomes" id="UP001234178">
    <property type="component" value="Unassembled WGS sequence"/>
</dbReference>
<feature type="compositionally biased region" description="Basic and acidic residues" evidence="1">
    <location>
        <begin position="72"/>
        <end position="87"/>
    </location>
</feature>
<evidence type="ECO:0008006" key="4">
    <source>
        <dbReference type="Google" id="ProtNLM"/>
    </source>
</evidence>
<feature type="region of interest" description="Disordered" evidence="1">
    <location>
        <begin position="72"/>
        <end position="92"/>
    </location>
</feature>
<comment type="caution">
    <text evidence="2">The sequence shown here is derived from an EMBL/GenBank/DDBJ whole genome shotgun (WGS) entry which is preliminary data.</text>
</comment>